<evidence type="ECO:0000256" key="7">
    <source>
        <dbReference type="ARBA" id="ARBA00025067"/>
    </source>
</evidence>
<comment type="similarity">
    <text evidence="2 8 9">Belongs to the dihydrofolate reductase family.</text>
</comment>
<dbReference type="GO" id="GO:0050661">
    <property type="term" value="F:NADP binding"/>
    <property type="evidence" value="ECO:0007669"/>
    <property type="project" value="InterPro"/>
</dbReference>
<dbReference type="PROSITE" id="PS00075">
    <property type="entry name" value="DHFR_1"/>
    <property type="match status" value="1"/>
</dbReference>
<dbReference type="GO" id="GO:0004146">
    <property type="term" value="F:dihydrofolate reductase activity"/>
    <property type="evidence" value="ECO:0007669"/>
    <property type="project" value="UniProtKB-EC"/>
</dbReference>
<keyword evidence="4 8" id="KW-0554">One-carbon metabolism</keyword>
<dbReference type="CDD" id="cd00209">
    <property type="entry name" value="DHFR"/>
    <property type="match status" value="1"/>
</dbReference>
<evidence type="ECO:0000256" key="3">
    <source>
        <dbReference type="ARBA" id="ARBA00012856"/>
    </source>
</evidence>
<comment type="function">
    <text evidence="7 8">Key enzyme in folate metabolism. Catalyzes an essential reaction for de novo glycine and purine synthesis, and for DNA precursor synthesis.</text>
</comment>
<dbReference type="EC" id="1.5.1.3" evidence="3 8"/>
<evidence type="ECO:0000256" key="2">
    <source>
        <dbReference type="ARBA" id="ARBA00009539"/>
    </source>
</evidence>
<dbReference type="SUPFAM" id="SSF53597">
    <property type="entry name" value="Dihydrofolate reductase-like"/>
    <property type="match status" value="1"/>
</dbReference>
<accession>A0A3M6PYX2</accession>
<dbReference type="UniPathway" id="UPA00077">
    <property type="reaction ID" value="UER00158"/>
</dbReference>
<organism evidence="11 12">
    <name type="scientific">Allofranklinella schreckenbergeri</name>
    <dbReference type="NCBI Taxonomy" id="1076744"/>
    <lineage>
        <taxon>Bacteria</taxon>
        <taxon>Pseudomonadati</taxon>
        <taxon>Pseudomonadota</taxon>
        <taxon>Betaproteobacteria</taxon>
        <taxon>Burkholderiales</taxon>
        <taxon>Comamonadaceae</taxon>
        <taxon>Allofranklinella</taxon>
    </lineage>
</organism>
<dbReference type="Gene3D" id="3.40.430.10">
    <property type="entry name" value="Dihydrofolate Reductase, subunit A"/>
    <property type="match status" value="1"/>
</dbReference>
<reference evidence="11 12" key="1">
    <citation type="submission" date="2018-10" db="EMBL/GenBank/DDBJ databases">
        <title>Comamonadaceae CDC group NO-1 genome sequencing and assembly.</title>
        <authorList>
            <person name="Bernier A.-M."/>
            <person name="Bernard K."/>
        </authorList>
    </citation>
    <scope>NUCLEOTIDE SEQUENCE [LARGE SCALE GENOMIC DNA]</scope>
    <source>
        <strain evidence="11 12">NML970147</strain>
    </source>
</reference>
<dbReference type="PANTHER" id="PTHR48069:SF3">
    <property type="entry name" value="DIHYDROFOLATE REDUCTASE"/>
    <property type="match status" value="1"/>
</dbReference>
<comment type="pathway">
    <text evidence="1 8">Cofactor biosynthesis; tetrahydrofolate biosynthesis; 5,6,7,8-tetrahydrofolate from 7,8-dihydrofolate: step 1/1.</text>
</comment>
<dbReference type="InterPro" id="IPR012259">
    <property type="entry name" value="DHFR"/>
</dbReference>
<evidence type="ECO:0000313" key="11">
    <source>
        <dbReference type="EMBL" id="RMW96243.1"/>
    </source>
</evidence>
<dbReference type="GO" id="GO:0046452">
    <property type="term" value="P:dihydrofolate metabolic process"/>
    <property type="evidence" value="ECO:0007669"/>
    <property type="project" value="TreeGrafter"/>
</dbReference>
<sequence>MRLALIAAVAANGVIGREGGMPWHLPQDFRYFKNQTMGWPMVMGRRTWASLPGLLPGRPHVVLSSQPLDLPPGAYLAADWGQARRLASALAVKTDAAMAGRTPTVFVIGGAQLYALALPEASDLYLTEIAAQVQGDTVFPTWDRSAFVEMSRHPQHGPLQAGGAPVRFDFVHYQRRADGAARRCTRPACVP</sequence>
<evidence type="ECO:0000256" key="8">
    <source>
        <dbReference type="PIRNR" id="PIRNR000194"/>
    </source>
</evidence>
<dbReference type="AlphaFoldDB" id="A0A3M6PYX2"/>
<dbReference type="PROSITE" id="PS51330">
    <property type="entry name" value="DHFR_2"/>
    <property type="match status" value="1"/>
</dbReference>
<dbReference type="InterPro" id="IPR024072">
    <property type="entry name" value="DHFR-like_dom_sf"/>
</dbReference>
<comment type="caution">
    <text evidence="11">The sequence shown here is derived from an EMBL/GenBank/DDBJ whole genome shotgun (WGS) entry which is preliminary data.</text>
</comment>
<evidence type="ECO:0000259" key="10">
    <source>
        <dbReference type="PROSITE" id="PS51330"/>
    </source>
</evidence>
<dbReference type="Proteomes" id="UP000267521">
    <property type="component" value="Unassembled WGS sequence"/>
</dbReference>
<name>A0A3M6PYX2_9BURK</name>
<dbReference type="InterPro" id="IPR017925">
    <property type="entry name" value="DHFR_CS"/>
</dbReference>
<evidence type="ECO:0000256" key="4">
    <source>
        <dbReference type="ARBA" id="ARBA00022563"/>
    </source>
</evidence>
<dbReference type="Pfam" id="PF00186">
    <property type="entry name" value="DHFR_1"/>
    <property type="match status" value="1"/>
</dbReference>
<dbReference type="EMBL" id="RDQM01000012">
    <property type="protein sequence ID" value="RMW96243.1"/>
    <property type="molecule type" value="Genomic_DNA"/>
</dbReference>
<proteinExistence type="inferred from homology"/>
<evidence type="ECO:0000256" key="5">
    <source>
        <dbReference type="ARBA" id="ARBA00022857"/>
    </source>
</evidence>
<evidence type="ECO:0000256" key="6">
    <source>
        <dbReference type="ARBA" id="ARBA00023002"/>
    </source>
</evidence>
<keyword evidence="6 8" id="KW-0560">Oxidoreductase</keyword>
<dbReference type="PRINTS" id="PR00070">
    <property type="entry name" value="DHFR"/>
</dbReference>
<dbReference type="GO" id="GO:0006730">
    <property type="term" value="P:one-carbon metabolic process"/>
    <property type="evidence" value="ECO:0007669"/>
    <property type="project" value="UniProtKB-KW"/>
</dbReference>
<keyword evidence="5 8" id="KW-0521">NADP</keyword>
<feature type="domain" description="DHFR" evidence="10">
    <location>
        <begin position="2"/>
        <end position="175"/>
    </location>
</feature>
<gene>
    <name evidence="11" type="ORF">EBQ26_09770</name>
</gene>
<protein>
    <recommendedName>
        <fullName evidence="3 8">Dihydrofolate reductase</fullName>
        <ecNumber evidence="3 8">1.5.1.3</ecNumber>
    </recommendedName>
</protein>
<dbReference type="GO" id="GO:0046654">
    <property type="term" value="P:tetrahydrofolate biosynthetic process"/>
    <property type="evidence" value="ECO:0007669"/>
    <property type="project" value="UniProtKB-UniPathway"/>
</dbReference>
<dbReference type="PIRSF" id="PIRSF000194">
    <property type="entry name" value="DHFR"/>
    <property type="match status" value="1"/>
</dbReference>
<evidence type="ECO:0000313" key="12">
    <source>
        <dbReference type="Proteomes" id="UP000267521"/>
    </source>
</evidence>
<evidence type="ECO:0000256" key="1">
    <source>
        <dbReference type="ARBA" id="ARBA00004903"/>
    </source>
</evidence>
<dbReference type="GO" id="GO:0046655">
    <property type="term" value="P:folic acid metabolic process"/>
    <property type="evidence" value="ECO:0007669"/>
    <property type="project" value="TreeGrafter"/>
</dbReference>
<dbReference type="PANTHER" id="PTHR48069">
    <property type="entry name" value="DIHYDROFOLATE REDUCTASE"/>
    <property type="match status" value="1"/>
</dbReference>
<evidence type="ECO:0000256" key="9">
    <source>
        <dbReference type="RuleBase" id="RU004474"/>
    </source>
</evidence>
<comment type="catalytic activity">
    <reaction evidence="8">
        <text>(6S)-5,6,7,8-tetrahydrofolate + NADP(+) = 7,8-dihydrofolate + NADPH + H(+)</text>
        <dbReference type="Rhea" id="RHEA:15009"/>
        <dbReference type="ChEBI" id="CHEBI:15378"/>
        <dbReference type="ChEBI" id="CHEBI:57451"/>
        <dbReference type="ChEBI" id="CHEBI:57453"/>
        <dbReference type="ChEBI" id="CHEBI:57783"/>
        <dbReference type="ChEBI" id="CHEBI:58349"/>
        <dbReference type="EC" id="1.5.1.3"/>
    </reaction>
</comment>
<dbReference type="GO" id="GO:0005829">
    <property type="term" value="C:cytosol"/>
    <property type="evidence" value="ECO:0007669"/>
    <property type="project" value="TreeGrafter"/>
</dbReference>
<dbReference type="InterPro" id="IPR001796">
    <property type="entry name" value="DHFR_dom"/>
</dbReference>